<dbReference type="PANTHER" id="PTHR30408:SF12">
    <property type="entry name" value="TYPE I RESTRICTION ENZYME MJAVIII SPECIFICITY SUBUNIT"/>
    <property type="match status" value="1"/>
</dbReference>
<feature type="domain" description="Type I restriction modification DNA specificity" evidence="5">
    <location>
        <begin position="15"/>
        <end position="191"/>
    </location>
</feature>
<dbReference type="GO" id="GO:0004519">
    <property type="term" value="F:endonuclease activity"/>
    <property type="evidence" value="ECO:0007669"/>
    <property type="project" value="UniProtKB-KW"/>
</dbReference>
<keyword evidence="3" id="KW-0238">DNA-binding</keyword>
<dbReference type="Proteomes" id="UP000029723">
    <property type="component" value="Unassembled WGS sequence"/>
</dbReference>
<gene>
    <name evidence="6" type="ORF">HMPREF9304_11635</name>
</gene>
<reference evidence="6 7" key="1">
    <citation type="submission" date="2014-07" db="EMBL/GenBank/DDBJ databases">
        <authorList>
            <person name="McCorrison J."/>
            <person name="Sanka R."/>
            <person name="Torralba M."/>
            <person name="Gillis M."/>
            <person name="Haft D.H."/>
            <person name="Methe B."/>
            <person name="Sutton G."/>
            <person name="Nelson K.E."/>
        </authorList>
    </citation>
    <scope>NUCLEOTIDE SEQUENCE [LARGE SCALE GENOMIC DNA]</scope>
    <source>
        <strain evidence="6 7">S9-PR14</strain>
    </source>
</reference>
<comment type="caution">
    <text evidence="6">The sequence shown here is derived from an EMBL/GenBank/DDBJ whole genome shotgun (WGS) entry which is preliminary data.</text>
</comment>
<dbReference type="EMBL" id="JRPQ01000178">
    <property type="protein sequence ID" value="KGI21204.1"/>
    <property type="molecule type" value="Genomic_DNA"/>
</dbReference>
<evidence type="ECO:0000313" key="7">
    <source>
        <dbReference type="Proteomes" id="UP000029723"/>
    </source>
</evidence>
<protein>
    <submittedName>
        <fullName evidence="6">Restriction endonuclease subunit S</fullName>
    </submittedName>
</protein>
<evidence type="ECO:0000256" key="4">
    <source>
        <dbReference type="SAM" id="Coils"/>
    </source>
</evidence>
<evidence type="ECO:0000313" key="6">
    <source>
        <dbReference type="EMBL" id="KGI21204.1"/>
    </source>
</evidence>
<dbReference type="Pfam" id="PF01420">
    <property type="entry name" value="Methylase_S"/>
    <property type="match status" value="1"/>
</dbReference>
<sequence>MKKNKPEIRFKGFEEEWETTKLEEISSKVTEKNNARKYDVIFTNSAEFGIIDQKEYFDHNVASSENIQGYYVVIPNDFVYNPRISISAPVGPINRNKLLYTGVMSPLYYVFRFKDGEMDLSYLDYFFKSSGWHSFMYQNGNSGARSDRFSINDSEFVKLPIQHPNSDEQRKIGALLTTLDKLIRKLELKLEKLRNIKQSLLNQMFINVNGGGTRYR</sequence>
<evidence type="ECO:0000256" key="3">
    <source>
        <dbReference type="ARBA" id="ARBA00023125"/>
    </source>
</evidence>
<feature type="coiled-coil region" evidence="4">
    <location>
        <begin position="176"/>
        <end position="203"/>
    </location>
</feature>
<dbReference type="SUPFAM" id="SSF116734">
    <property type="entry name" value="DNA methylase specificity domain"/>
    <property type="match status" value="1"/>
</dbReference>
<dbReference type="GO" id="GO:0003677">
    <property type="term" value="F:DNA binding"/>
    <property type="evidence" value="ECO:0007669"/>
    <property type="project" value="UniProtKB-KW"/>
</dbReference>
<dbReference type="PANTHER" id="PTHR30408">
    <property type="entry name" value="TYPE-1 RESTRICTION ENZYME ECOKI SPECIFICITY PROTEIN"/>
    <property type="match status" value="1"/>
</dbReference>
<dbReference type="InterPro" id="IPR052021">
    <property type="entry name" value="Type-I_RS_S_subunit"/>
</dbReference>
<dbReference type="GO" id="GO:0009307">
    <property type="term" value="P:DNA restriction-modification system"/>
    <property type="evidence" value="ECO:0007669"/>
    <property type="project" value="UniProtKB-KW"/>
</dbReference>
<comment type="similarity">
    <text evidence="1">Belongs to the type-I restriction system S methylase family.</text>
</comment>
<dbReference type="InterPro" id="IPR044946">
    <property type="entry name" value="Restrct_endonuc_typeI_TRD_sf"/>
</dbReference>
<evidence type="ECO:0000256" key="1">
    <source>
        <dbReference type="ARBA" id="ARBA00010923"/>
    </source>
</evidence>
<organism evidence="6 7">
    <name type="scientific">Hoylesella timonensis S9-PR14</name>
    <dbReference type="NCBI Taxonomy" id="1401062"/>
    <lineage>
        <taxon>Bacteria</taxon>
        <taxon>Pseudomonadati</taxon>
        <taxon>Bacteroidota</taxon>
        <taxon>Bacteroidia</taxon>
        <taxon>Bacteroidales</taxon>
        <taxon>Prevotellaceae</taxon>
        <taxon>Hoylesella</taxon>
    </lineage>
</organism>
<keyword evidence="6" id="KW-0255">Endonuclease</keyword>
<keyword evidence="4" id="KW-0175">Coiled coil</keyword>
<keyword evidence="6" id="KW-0378">Hydrolase</keyword>
<dbReference type="OrthoDB" id="2234796at2"/>
<evidence type="ECO:0000259" key="5">
    <source>
        <dbReference type="Pfam" id="PF01420"/>
    </source>
</evidence>
<dbReference type="AlphaFoldDB" id="A0A098YPI6"/>
<keyword evidence="2" id="KW-0680">Restriction system</keyword>
<keyword evidence="6" id="KW-0540">Nuclease</keyword>
<accession>A0A098YPI6</accession>
<dbReference type="RefSeq" id="WP_036929063.1">
    <property type="nucleotide sequence ID" value="NZ_JRPQ01000178.1"/>
</dbReference>
<dbReference type="InterPro" id="IPR000055">
    <property type="entry name" value="Restrct_endonuc_typeI_TRD"/>
</dbReference>
<name>A0A098YPI6_9BACT</name>
<dbReference type="Gene3D" id="3.90.220.20">
    <property type="entry name" value="DNA methylase specificity domains"/>
    <property type="match status" value="1"/>
</dbReference>
<evidence type="ECO:0000256" key="2">
    <source>
        <dbReference type="ARBA" id="ARBA00022747"/>
    </source>
</evidence>
<proteinExistence type="inferred from homology"/>